<evidence type="ECO:0000313" key="3">
    <source>
        <dbReference type="Proteomes" id="UP000654108"/>
    </source>
</evidence>
<dbReference type="InterPro" id="IPR029062">
    <property type="entry name" value="Class_I_gatase-like"/>
</dbReference>
<dbReference type="PANTHER" id="PTHR48094">
    <property type="entry name" value="PROTEIN/NUCLEIC ACID DEGLYCASE DJ-1-RELATED"/>
    <property type="match status" value="1"/>
</dbReference>
<sequence>MKTLVTILTPGFADWETALLNAAARSYYRLTTRFATPGGTPVTSAGGLSVTPHLAIEEIESGALDALIVNGGPIWSTPDAPDISQMLRRAHVEGKVVAAICDGVLALGRSGLLDETRHTANGPESLTDTGYAGSSFYVDQPRAVLDNRIVTAPGTAPVTFMGAVFEALGLRTGDLDFYLGLYAAEHIDR</sequence>
<dbReference type="Proteomes" id="UP000654108">
    <property type="component" value="Unassembled WGS sequence"/>
</dbReference>
<proteinExistence type="predicted"/>
<dbReference type="InterPro" id="IPR002818">
    <property type="entry name" value="DJ-1/PfpI"/>
</dbReference>
<dbReference type="AlphaFoldDB" id="A0A927IS97"/>
<dbReference type="GO" id="GO:0005737">
    <property type="term" value="C:cytoplasm"/>
    <property type="evidence" value="ECO:0007669"/>
    <property type="project" value="TreeGrafter"/>
</dbReference>
<evidence type="ECO:0000259" key="1">
    <source>
        <dbReference type="Pfam" id="PF01965"/>
    </source>
</evidence>
<protein>
    <submittedName>
        <fullName evidence="2">DJ-1/PfpI family protein</fullName>
    </submittedName>
</protein>
<evidence type="ECO:0000313" key="2">
    <source>
        <dbReference type="EMBL" id="MBD8064501.1"/>
    </source>
</evidence>
<dbReference type="Pfam" id="PF01965">
    <property type="entry name" value="DJ-1_PfpI"/>
    <property type="match status" value="1"/>
</dbReference>
<organism evidence="2 3">
    <name type="scientific">Devosia oryzisoli</name>
    <dbReference type="NCBI Taxonomy" id="2774138"/>
    <lineage>
        <taxon>Bacteria</taxon>
        <taxon>Pseudomonadati</taxon>
        <taxon>Pseudomonadota</taxon>
        <taxon>Alphaproteobacteria</taxon>
        <taxon>Hyphomicrobiales</taxon>
        <taxon>Devosiaceae</taxon>
        <taxon>Devosia</taxon>
    </lineage>
</organism>
<feature type="domain" description="DJ-1/PfpI" evidence="1">
    <location>
        <begin position="5"/>
        <end position="166"/>
    </location>
</feature>
<dbReference type="Gene3D" id="3.40.50.880">
    <property type="match status" value="1"/>
</dbReference>
<dbReference type="SUPFAM" id="SSF52317">
    <property type="entry name" value="Class I glutamine amidotransferase-like"/>
    <property type="match status" value="1"/>
</dbReference>
<dbReference type="EMBL" id="JACYFU010000001">
    <property type="protein sequence ID" value="MBD8064501.1"/>
    <property type="molecule type" value="Genomic_DNA"/>
</dbReference>
<reference evidence="2" key="1">
    <citation type="submission" date="2020-09" db="EMBL/GenBank/DDBJ databases">
        <title>Genome seq and assembly of Devosia sp.</title>
        <authorList>
            <person name="Chhetri G."/>
        </authorList>
    </citation>
    <scope>NUCLEOTIDE SEQUENCE</scope>
    <source>
        <strain evidence="2">PTR5</strain>
    </source>
</reference>
<dbReference type="InterPro" id="IPR050325">
    <property type="entry name" value="Prot/Nucl_acid_deglycase"/>
</dbReference>
<accession>A0A927IS97</accession>
<gene>
    <name evidence="2" type="ORF">IC608_03315</name>
</gene>
<keyword evidence="3" id="KW-1185">Reference proteome</keyword>
<dbReference type="RefSeq" id="WP_191772592.1">
    <property type="nucleotide sequence ID" value="NZ_JACYFU010000001.1"/>
</dbReference>
<comment type="caution">
    <text evidence="2">The sequence shown here is derived from an EMBL/GenBank/DDBJ whole genome shotgun (WGS) entry which is preliminary data.</text>
</comment>
<dbReference type="PANTHER" id="PTHR48094:SF19">
    <property type="entry name" value="DJ-1_PFPI DOMAIN-CONTAINING PROTEIN"/>
    <property type="match status" value="1"/>
</dbReference>
<name>A0A927IS97_9HYPH</name>